<evidence type="ECO:0008006" key="3">
    <source>
        <dbReference type="Google" id="ProtNLM"/>
    </source>
</evidence>
<feature type="non-terminal residue" evidence="1">
    <location>
        <position position="1"/>
    </location>
</feature>
<proteinExistence type="predicted"/>
<organism evidence="1 2">
    <name type="scientific">Pristionchus mayeri</name>
    <dbReference type="NCBI Taxonomy" id="1317129"/>
    <lineage>
        <taxon>Eukaryota</taxon>
        <taxon>Metazoa</taxon>
        <taxon>Ecdysozoa</taxon>
        <taxon>Nematoda</taxon>
        <taxon>Chromadorea</taxon>
        <taxon>Rhabditida</taxon>
        <taxon>Rhabditina</taxon>
        <taxon>Diplogasteromorpha</taxon>
        <taxon>Diplogasteroidea</taxon>
        <taxon>Neodiplogasteridae</taxon>
        <taxon>Pristionchus</taxon>
    </lineage>
</organism>
<feature type="non-terminal residue" evidence="1">
    <location>
        <position position="66"/>
    </location>
</feature>
<protein>
    <recommendedName>
        <fullName evidence="3">Helicase</fullName>
    </recommendedName>
</protein>
<sequence>PKDITEYVHRIGRTGRVGNAGRSTSFINLHMDSSIIRPLVLHLIDAKQAVPEWMKDNCGTSESEMF</sequence>
<gene>
    <name evidence="1" type="ORF">PMAYCL1PPCAC_24974</name>
</gene>
<accession>A0AAN5I7Y1</accession>
<comment type="caution">
    <text evidence="1">The sequence shown here is derived from an EMBL/GenBank/DDBJ whole genome shotgun (WGS) entry which is preliminary data.</text>
</comment>
<evidence type="ECO:0000313" key="2">
    <source>
        <dbReference type="Proteomes" id="UP001328107"/>
    </source>
</evidence>
<reference evidence="2" key="1">
    <citation type="submission" date="2022-10" db="EMBL/GenBank/DDBJ databases">
        <title>Genome assembly of Pristionchus species.</title>
        <authorList>
            <person name="Yoshida K."/>
            <person name="Sommer R.J."/>
        </authorList>
    </citation>
    <scope>NUCLEOTIDE SEQUENCE [LARGE SCALE GENOMIC DNA]</scope>
    <source>
        <strain evidence="2">RS5460</strain>
    </source>
</reference>
<dbReference type="Gene3D" id="3.40.50.300">
    <property type="entry name" value="P-loop containing nucleotide triphosphate hydrolases"/>
    <property type="match status" value="1"/>
</dbReference>
<dbReference type="AlphaFoldDB" id="A0AAN5I7Y1"/>
<name>A0AAN5I7Y1_9BILA</name>
<dbReference type="SUPFAM" id="SSF52540">
    <property type="entry name" value="P-loop containing nucleoside triphosphate hydrolases"/>
    <property type="match status" value="1"/>
</dbReference>
<dbReference type="Proteomes" id="UP001328107">
    <property type="component" value="Unassembled WGS sequence"/>
</dbReference>
<evidence type="ECO:0000313" key="1">
    <source>
        <dbReference type="EMBL" id="GMR54779.1"/>
    </source>
</evidence>
<keyword evidence="2" id="KW-1185">Reference proteome</keyword>
<dbReference type="InterPro" id="IPR027417">
    <property type="entry name" value="P-loop_NTPase"/>
</dbReference>
<dbReference type="EMBL" id="BTRK01000005">
    <property type="protein sequence ID" value="GMR54779.1"/>
    <property type="molecule type" value="Genomic_DNA"/>
</dbReference>